<evidence type="ECO:0000259" key="1">
    <source>
        <dbReference type="PROSITE" id="PS50943"/>
    </source>
</evidence>
<comment type="caution">
    <text evidence="2">The sequence shown here is derived from an EMBL/GenBank/DDBJ whole genome shotgun (WGS) entry which is preliminary data.</text>
</comment>
<dbReference type="RefSeq" id="WP_339393042.1">
    <property type="nucleotide sequence ID" value="NZ_BAAAAF010000008.1"/>
</dbReference>
<dbReference type="EMBL" id="BAAAAF010000008">
    <property type="protein sequence ID" value="GAA0036213.1"/>
    <property type="molecule type" value="Genomic_DNA"/>
</dbReference>
<evidence type="ECO:0000313" key="3">
    <source>
        <dbReference type="Proteomes" id="UP001498238"/>
    </source>
</evidence>
<dbReference type="CDD" id="cd00093">
    <property type="entry name" value="HTH_XRE"/>
    <property type="match status" value="1"/>
</dbReference>
<gene>
    <name evidence="2" type="ORF">NCCP602_21740</name>
</gene>
<keyword evidence="3" id="KW-1185">Reference proteome</keyword>
<protein>
    <recommendedName>
        <fullName evidence="1">HTH cro/C1-type domain-containing protein</fullName>
    </recommendedName>
</protein>
<accession>A0ABP3C8X3</accession>
<proteinExistence type="predicted"/>
<reference evidence="2 3" key="1">
    <citation type="submission" date="2024-01" db="EMBL/GenBank/DDBJ databases">
        <title>Characterization of antibiotic resistant novel bacterial strains and their environmental applications.</title>
        <authorList>
            <person name="Manzoor S."/>
            <person name="Abbas S."/>
            <person name="Arshad M."/>
            <person name="Ahmed I."/>
        </authorList>
    </citation>
    <scope>NUCLEOTIDE SEQUENCE [LARGE SCALE GENOMIC DNA]</scope>
    <source>
        <strain evidence="2 3">NCCP-602</strain>
    </source>
</reference>
<name>A0ABP3C8X3_9MICO</name>
<sequence>METQRDPAARTVPPRLWREALGRVLRLRRTELGLTLAEVSARSGVSTQYLSEVERGLKDPSSEVIEAIAAVLGLALPQVLVLAAADAEHGSLQLAGLELAGLQPAGLPHARARLSDVGRAQLSLAA</sequence>
<dbReference type="SMART" id="SM00530">
    <property type="entry name" value="HTH_XRE"/>
    <property type="match status" value="1"/>
</dbReference>
<dbReference type="PROSITE" id="PS50943">
    <property type="entry name" value="HTH_CROC1"/>
    <property type="match status" value="1"/>
</dbReference>
<dbReference type="InterPro" id="IPR010982">
    <property type="entry name" value="Lambda_DNA-bd_dom_sf"/>
</dbReference>
<dbReference type="SUPFAM" id="SSF47413">
    <property type="entry name" value="lambda repressor-like DNA-binding domains"/>
    <property type="match status" value="1"/>
</dbReference>
<dbReference type="Pfam" id="PF01381">
    <property type="entry name" value="HTH_3"/>
    <property type="match status" value="1"/>
</dbReference>
<dbReference type="Proteomes" id="UP001498238">
    <property type="component" value="Unassembled WGS sequence"/>
</dbReference>
<dbReference type="Gene3D" id="1.10.260.40">
    <property type="entry name" value="lambda repressor-like DNA-binding domains"/>
    <property type="match status" value="1"/>
</dbReference>
<evidence type="ECO:0000313" key="2">
    <source>
        <dbReference type="EMBL" id="GAA0036213.1"/>
    </source>
</evidence>
<dbReference type="InterPro" id="IPR001387">
    <property type="entry name" value="Cro/C1-type_HTH"/>
</dbReference>
<organism evidence="2 3">
    <name type="scientific">Brevibacterium metallidurans</name>
    <dbReference type="NCBI Taxonomy" id="1482676"/>
    <lineage>
        <taxon>Bacteria</taxon>
        <taxon>Bacillati</taxon>
        <taxon>Actinomycetota</taxon>
        <taxon>Actinomycetes</taxon>
        <taxon>Micrococcales</taxon>
        <taxon>Brevibacteriaceae</taxon>
        <taxon>Brevibacterium</taxon>
    </lineage>
</organism>
<feature type="domain" description="HTH cro/C1-type" evidence="1">
    <location>
        <begin position="25"/>
        <end position="79"/>
    </location>
</feature>